<sequence>MRFDLPALVRAPRLPVRGGNWLLLPFLIAAAALAALVVSDWSPWPMPSAMKLQPLPSAPLVPLVEPVRNLDVTPDRARRINALVPLAAVPNPAAKPFRFAGAAQDAAGAQACLAAAAYYEAGNDPLGQAAVIQVILNRARHPAFPHSICGVVLQGAERATGCQFSFTCDGSLKRRSPSPAALSLARATANLAMNGSVFAMAGNATHYHADYVVPQWSGAMDKLLAFHGHLFFRWRGPAGDARNFTGRYAGGESPGMLARFVAAAAPGQPDGSAVADDGAPSPAMSATATVPSGGVVRSDDWRGIYYAYFSPADYPGHFAVRAVEICASRKICSVYGWGAVAQVPVAVTEARPAQILFIYSKAPGRADMVQWDCQRMVRDNPRQCLPGTVSTQEKSLISTDSIPKK</sequence>
<reference evidence="4 5" key="1">
    <citation type="submission" date="2014-02" db="EMBL/GenBank/DDBJ databases">
        <title>Whole genome sequence of Sphingobium chlorophenolicum NBRC 16172.</title>
        <authorList>
            <person name="Gan H.M."/>
            <person name="Gan H.Y."/>
            <person name="Chew T.H."/>
            <person name="Savka M.A."/>
        </authorList>
    </citation>
    <scope>NUCLEOTIDE SEQUENCE [LARGE SCALE GENOMIC DNA]</scope>
    <source>
        <strain evidence="4 5">NBRC 16172</strain>
    </source>
</reference>
<protein>
    <submittedName>
        <fullName evidence="4">Cell wall hydrolase SleB</fullName>
    </submittedName>
</protein>
<evidence type="ECO:0000313" key="5">
    <source>
        <dbReference type="Proteomes" id="UP000028411"/>
    </source>
</evidence>
<keyword evidence="2" id="KW-0472">Membrane</keyword>
<proteinExistence type="predicted"/>
<evidence type="ECO:0000256" key="1">
    <source>
        <dbReference type="SAM" id="MobiDB-lite"/>
    </source>
</evidence>
<comment type="caution">
    <text evidence="4">The sequence shown here is derived from an EMBL/GenBank/DDBJ whole genome shotgun (WGS) entry which is preliminary data.</text>
</comment>
<dbReference type="Proteomes" id="UP000028411">
    <property type="component" value="Unassembled WGS sequence"/>
</dbReference>
<evidence type="ECO:0000313" key="4">
    <source>
        <dbReference type="EMBL" id="KEQ54247.1"/>
    </source>
</evidence>
<feature type="region of interest" description="Disordered" evidence="1">
    <location>
        <begin position="384"/>
        <end position="405"/>
    </location>
</feature>
<evidence type="ECO:0000256" key="2">
    <source>
        <dbReference type="SAM" id="Phobius"/>
    </source>
</evidence>
<keyword evidence="2" id="KW-0812">Transmembrane</keyword>
<accession>A0A081RGC4</accession>
<dbReference type="EMBL" id="JFHR01000012">
    <property type="protein sequence ID" value="KEQ54247.1"/>
    <property type="molecule type" value="Genomic_DNA"/>
</dbReference>
<dbReference type="AlphaFoldDB" id="A0A081RGC4"/>
<keyword evidence="2" id="KW-1133">Transmembrane helix</keyword>
<dbReference type="eggNOG" id="COG3773">
    <property type="taxonomic scope" value="Bacteria"/>
</dbReference>
<gene>
    <name evidence="4" type="ORF">BV95_01537</name>
</gene>
<dbReference type="GO" id="GO:0016787">
    <property type="term" value="F:hydrolase activity"/>
    <property type="evidence" value="ECO:0007669"/>
    <property type="project" value="UniProtKB-KW"/>
</dbReference>
<evidence type="ECO:0000259" key="3">
    <source>
        <dbReference type="Pfam" id="PF07486"/>
    </source>
</evidence>
<dbReference type="InterPro" id="IPR042047">
    <property type="entry name" value="SleB_dom1"/>
</dbReference>
<keyword evidence="4" id="KW-0378">Hydrolase</keyword>
<dbReference type="InterPro" id="IPR011105">
    <property type="entry name" value="Cell_wall_hydrolase_SleB"/>
</dbReference>
<feature type="domain" description="Cell wall hydrolase SleB" evidence="3">
    <location>
        <begin position="124"/>
        <end position="232"/>
    </location>
</feature>
<dbReference type="Pfam" id="PF07486">
    <property type="entry name" value="Hydrolase_2"/>
    <property type="match status" value="1"/>
</dbReference>
<organism evidence="4 5">
    <name type="scientific">Sphingobium chlorophenolicum</name>
    <dbReference type="NCBI Taxonomy" id="46429"/>
    <lineage>
        <taxon>Bacteria</taxon>
        <taxon>Pseudomonadati</taxon>
        <taxon>Pseudomonadota</taxon>
        <taxon>Alphaproteobacteria</taxon>
        <taxon>Sphingomonadales</taxon>
        <taxon>Sphingomonadaceae</taxon>
        <taxon>Sphingobium</taxon>
    </lineage>
</organism>
<feature type="compositionally biased region" description="Polar residues" evidence="1">
    <location>
        <begin position="388"/>
        <end position="405"/>
    </location>
</feature>
<dbReference type="RefSeq" id="WP_037449536.1">
    <property type="nucleotide sequence ID" value="NZ_JFHR01000012.1"/>
</dbReference>
<dbReference type="PATRIC" id="fig|46429.4.peg.1501"/>
<name>A0A081RGC4_SPHCR</name>
<feature type="region of interest" description="Disordered" evidence="1">
    <location>
        <begin position="268"/>
        <end position="289"/>
    </location>
</feature>
<dbReference type="OrthoDB" id="9785345at2"/>
<dbReference type="Gene3D" id="1.10.10.2520">
    <property type="entry name" value="Cell wall hydrolase SleB, domain 1"/>
    <property type="match status" value="1"/>
</dbReference>
<feature type="transmembrane region" description="Helical" evidence="2">
    <location>
        <begin position="21"/>
        <end position="44"/>
    </location>
</feature>